<dbReference type="InterPro" id="IPR041373">
    <property type="entry name" value="RT_RNaseH"/>
</dbReference>
<dbReference type="SUPFAM" id="SSF56672">
    <property type="entry name" value="DNA/RNA polymerases"/>
    <property type="match status" value="1"/>
</dbReference>
<dbReference type="Gene3D" id="1.10.340.70">
    <property type="match status" value="1"/>
</dbReference>
<dbReference type="Proteomes" id="UP001630127">
    <property type="component" value="Unassembled WGS sequence"/>
</dbReference>
<evidence type="ECO:0000256" key="5">
    <source>
        <dbReference type="ARBA" id="ARBA00022801"/>
    </source>
</evidence>
<dbReference type="AlphaFoldDB" id="A0ABD3AUB7"/>
<evidence type="ECO:0000256" key="3">
    <source>
        <dbReference type="ARBA" id="ARBA00022722"/>
    </source>
</evidence>
<evidence type="ECO:0000313" key="10">
    <source>
        <dbReference type="Proteomes" id="UP001630127"/>
    </source>
</evidence>
<keyword evidence="3" id="KW-0540">Nuclease</keyword>
<feature type="domain" description="Integrase zinc-binding" evidence="8">
    <location>
        <begin position="208"/>
        <end position="263"/>
    </location>
</feature>
<dbReference type="CDD" id="cd09274">
    <property type="entry name" value="RNase_HI_RT_Ty3"/>
    <property type="match status" value="1"/>
</dbReference>
<dbReference type="InterPro" id="IPR050951">
    <property type="entry name" value="Retrovirus_Pol_polyprotein"/>
</dbReference>
<evidence type="ECO:0000259" key="8">
    <source>
        <dbReference type="Pfam" id="PF17921"/>
    </source>
</evidence>
<keyword evidence="10" id="KW-1185">Reference proteome</keyword>
<accession>A0ABD3AUB7</accession>
<dbReference type="GO" id="GO:0004519">
    <property type="term" value="F:endonuclease activity"/>
    <property type="evidence" value="ECO:0007669"/>
    <property type="project" value="UniProtKB-KW"/>
</dbReference>
<dbReference type="Pfam" id="PF17917">
    <property type="entry name" value="RT_RNaseH"/>
    <property type="match status" value="1"/>
</dbReference>
<evidence type="ECO:0000256" key="2">
    <source>
        <dbReference type="ARBA" id="ARBA00022695"/>
    </source>
</evidence>
<gene>
    <name evidence="9" type="ORF">ACH5RR_003257</name>
</gene>
<dbReference type="GO" id="GO:0016787">
    <property type="term" value="F:hydrolase activity"/>
    <property type="evidence" value="ECO:0007669"/>
    <property type="project" value="UniProtKB-KW"/>
</dbReference>
<sequence length="301" mass="34442">MVTNGIELSLEGVVDKPVIKLLRGKAMKKFDQLKYKGSSTFSLSNYLPTQAFSPKDLGLSVYEKELMAVVMAVGKWKHYPKGYHFVIKTDHHSLKYLLEQRINTPLQQKWLTKLLGFDYEIQYKKGVENGVADALSRNEWMGDLESLCPISSIQPGWIQEVIHSYEDDKDCQEAIVACLIGHTANTEYAYEKGLLKYKGKIYVGNGGDLRKKIVQSLYSSPLGGHLGQACYLQRVKVTFYWPLMRSKVVESVRTCDVCQRNKHENIPYPKLPHPLQFLHKPGLKFPWTSLKSFPHLMDMIL</sequence>
<keyword evidence="1" id="KW-0808">Transferase</keyword>
<evidence type="ECO:0000259" key="7">
    <source>
        <dbReference type="Pfam" id="PF17917"/>
    </source>
</evidence>
<evidence type="ECO:0000256" key="4">
    <source>
        <dbReference type="ARBA" id="ARBA00022759"/>
    </source>
</evidence>
<dbReference type="Pfam" id="PF17921">
    <property type="entry name" value="Integrase_H2C2"/>
    <property type="match status" value="1"/>
</dbReference>
<keyword evidence="4" id="KW-0255">Endonuclease</keyword>
<organism evidence="9 10">
    <name type="scientific">Cinchona calisaya</name>
    <dbReference type="NCBI Taxonomy" id="153742"/>
    <lineage>
        <taxon>Eukaryota</taxon>
        <taxon>Viridiplantae</taxon>
        <taxon>Streptophyta</taxon>
        <taxon>Embryophyta</taxon>
        <taxon>Tracheophyta</taxon>
        <taxon>Spermatophyta</taxon>
        <taxon>Magnoliopsida</taxon>
        <taxon>eudicotyledons</taxon>
        <taxon>Gunneridae</taxon>
        <taxon>Pentapetalae</taxon>
        <taxon>asterids</taxon>
        <taxon>lamiids</taxon>
        <taxon>Gentianales</taxon>
        <taxon>Rubiaceae</taxon>
        <taxon>Cinchonoideae</taxon>
        <taxon>Cinchoneae</taxon>
        <taxon>Cinchona</taxon>
    </lineage>
</organism>
<dbReference type="GO" id="GO:0003964">
    <property type="term" value="F:RNA-directed DNA polymerase activity"/>
    <property type="evidence" value="ECO:0007669"/>
    <property type="project" value="UniProtKB-KW"/>
</dbReference>
<evidence type="ECO:0000256" key="6">
    <source>
        <dbReference type="ARBA" id="ARBA00022918"/>
    </source>
</evidence>
<feature type="domain" description="Reverse transcriptase RNase H-like" evidence="7">
    <location>
        <begin position="51"/>
        <end position="117"/>
    </location>
</feature>
<reference evidence="9 10" key="1">
    <citation type="submission" date="2024-11" db="EMBL/GenBank/DDBJ databases">
        <title>A near-complete genome assembly of Cinchona calisaya.</title>
        <authorList>
            <person name="Lian D.C."/>
            <person name="Zhao X.W."/>
            <person name="Wei L."/>
        </authorList>
    </citation>
    <scope>NUCLEOTIDE SEQUENCE [LARGE SCALE GENOMIC DNA]</scope>
    <source>
        <tissue evidence="9">Nenye</tissue>
    </source>
</reference>
<evidence type="ECO:0008006" key="11">
    <source>
        <dbReference type="Google" id="ProtNLM"/>
    </source>
</evidence>
<dbReference type="InterPro" id="IPR041588">
    <property type="entry name" value="Integrase_H2C2"/>
</dbReference>
<dbReference type="PANTHER" id="PTHR37984">
    <property type="entry name" value="PROTEIN CBG26694"/>
    <property type="match status" value="1"/>
</dbReference>
<dbReference type="PANTHER" id="PTHR37984:SF5">
    <property type="entry name" value="PROTEIN NYNRIN-LIKE"/>
    <property type="match status" value="1"/>
</dbReference>
<proteinExistence type="predicted"/>
<comment type="caution">
    <text evidence="9">The sequence shown here is derived from an EMBL/GenBank/DDBJ whole genome shotgun (WGS) entry which is preliminary data.</text>
</comment>
<keyword evidence="5" id="KW-0378">Hydrolase</keyword>
<evidence type="ECO:0000313" key="9">
    <source>
        <dbReference type="EMBL" id="KAL3534796.1"/>
    </source>
</evidence>
<evidence type="ECO:0000256" key="1">
    <source>
        <dbReference type="ARBA" id="ARBA00022679"/>
    </source>
</evidence>
<protein>
    <recommendedName>
        <fullName evidence="11">Polyprotein</fullName>
    </recommendedName>
</protein>
<name>A0ABD3AUB7_9GENT</name>
<dbReference type="EMBL" id="JBJUIK010000002">
    <property type="protein sequence ID" value="KAL3534796.1"/>
    <property type="molecule type" value="Genomic_DNA"/>
</dbReference>
<dbReference type="InterPro" id="IPR043502">
    <property type="entry name" value="DNA/RNA_pol_sf"/>
</dbReference>
<keyword evidence="6" id="KW-0695">RNA-directed DNA polymerase</keyword>
<keyword evidence="2" id="KW-0548">Nucleotidyltransferase</keyword>